<keyword evidence="3" id="KW-1185">Reference proteome</keyword>
<reference evidence="2 3" key="1">
    <citation type="submission" date="2015-09" db="EMBL/GenBank/DDBJ databases">
        <title>Trachymyrmex cornetzi WGS genome.</title>
        <authorList>
            <person name="Nygaard S."/>
            <person name="Hu H."/>
            <person name="Boomsma J."/>
            <person name="Zhang G."/>
        </authorList>
    </citation>
    <scope>NUCLEOTIDE SEQUENCE [LARGE SCALE GENOMIC DNA]</scope>
    <source>
        <strain evidence="2">Tcor2-1</strain>
        <tissue evidence="2">Whole body</tissue>
    </source>
</reference>
<dbReference type="AlphaFoldDB" id="A0A151J8Z2"/>
<name>A0A151J8Z2_9HYME</name>
<accession>A0A151J8Z2</accession>
<feature type="non-terminal residue" evidence="2">
    <location>
        <position position="1"/>
    </location>
</feature>
<dbReference type="Proteomes" id="UP000078492">
    <property type="component" value="Unassembled WGS sequence"/>
</dbReference>
<proteinExistence type="predicted"/>
<evidence type="ECO:0000256" key="1">
    <source>
        <dbReference type="SAM" id="MobiDB-lite"/>
    </source>
</evidence>
<dbReference type="EMBL" id="KQ979471">
    <property type="protein sequence ID" value="KYN21432.1"/>
    <property type="molecule type" value="Genomic_DNA"/>
</dbReference>
<feature type="compositionally biased region" description="Polar residues" evidence="1">
    <location>
        <begin position="136"/>
        <end position="146"/>
    </location>
</feature>
<gene>
    <name evidence="2" type="ORF">ALC57_06206</name>
</gene>
<sequence>LGIAKIRSREWVMERQTFSFNFKIRAWRKVLEPEFFFSPVVPRRRLKQFAINFPRAEGNGAGQGTERGVAEQEGYRKDLEQGFWKESIRDNANQSMAGNANENSSASISEQFASRYHRTVAGRLEVDDRGSEETNDSINRPSFGDN</sequence>
<feature type="compositionally biased region" description="Low complexity" evidence="1">
    <location>
        <begin position="95"/>
        <end position="109"/>
    </location>
</feature>
<feature type="region of interest" description="Disordered" evidence="1">
    <location>
        <begin position="123"/>
        <end position="146"/>
    </location>
</feature>
<evidence type="ECO:0000313" key="2">
    <source>
        <dbReference type="EMBL" id="KYN21432.1"/>
    </source>
</evidence>
<protein>
    <submittedName>
        <fullName evidence="2">Uncharacterized protein</fullName>
    </submittedName>
</protein>
<organism evidence="2 3">
    <name type="scientific">Trachymyrmex cornetzi</name>
    <dbReference type="NCBI Taxonomy" id="471704"/>
    <lineage>
        <taxon>Eukaryota</taxon>
        <taxon>Metazoa</taxon>
        <taxon>Ecdysozoa</taxon>
        <taxon>Arthropoda</taxon>
        <taxon>Hexapoda</taxon>
        <taxon>Insecta</taxon>
        <taxon>Pterygota</taxon>
        <taxon>Neoptera</taxon>
        <taxon>Endopterygota</taxon>
        <taxon>Hymenoptera</taxon>
        <taxon>Apocrita</taxon>
        <taxon>Aculeata</taxon>
        <taxon>Formicoidea</taxon>
        <taxon>Formicidae</taxon>
        <taxon>Myrmicinae</taxon>
        <taxon>Trachymyrmex</taxon>
    </lineage>
</organism>
<evidence type="ECO:0000313" key="3">
    <source>
        <dbReference type="Proteomes" id="UP000078492"/>
    </source>
</evidence>
<feature type="region of interest" description="Disordered" evidence="1">
    <location>
        <begin position="88"/>
        <end position="111"/>
    </location>
</feature>